<sequence length="137" mass="15059">MNNIQLKVKLVSVNTEYVGQDAKIVVGGIAKFQFYDKGNTNTRTISYRSYGQSALFLQNAGTDSVHVISGYLNVYPPNEHNSSHSMLLTINNALPVVVTKTQPQPTGQSQQLDQHIVDQPSQPNPSNQVNSSDNIPF</sequence>
<comment type="caution">
    <text evidence="2">The sequence shown here is derived from an EMBL/GenBank/DDBJ whole genome shotgun (WGS) entry which is preliminary data.</text>
</comment>
<reference evidence="2 3" key="1">
    <citation type="journal article" date="2011" name="Front. Microbiol.">
        <title>Two Strains of Crocosphaera watsonii with Highly Conserved Genomes are Distinguished by Strain-Specific Features.</title>
        <authorList>
            <person name="Bench S.R."/>
            <person name="Ilikchyan I.N."/>
            <person name="Tripp H.J."/>
            <person name="Zehr J.P."/>
        </authorList>
    </citation>
    <scope>NUCLEOTIDE SEQUENCE [LARGE SCALE GENOMIC DNA]</scope>
    <source>
        <strain evidence="2 3">WH 0003</strain>
    </source>
</reference>
<dbReference type="PATRIC" id="fig|423471.3.peg.4603"/>
<dbReference type="GeneID" id="88768274"/>
<accession>G5JBV0</accession>
<organism evidence="2 3">
    <name type="scientific">Crocosphaera watsonii WH 0003</name>
    <dbReference type="NCBI Taxonomy" id="423471"/>
    <lineage>
        <taxon>Bacteria</taxon>
        <taxon>Bacillati</taxon>
        <taxon>Cyanobacteriota</taxon>
        <taxon>Cyanophyceae</taxon>
        <taxon>Oscillatoriophycideae</taxon>
        <taxon>Chroococcales</taxon>
        <taxon>Aphanothecaceae</taxon>
        <taxon>Crocosphaera</taxon>
    </lineage>
</organism>
<evidence type="ECO:0008006" key="4">
    <source>
        <dbReference type="Google" id="ProtNLM"/>
    </source>
</evidence>
<protein>
    <recommendedName>
        <fullName evidence="4">Single-stranded DNA-binding protein</fullName>
    </recommendedName>
</protein>
<feature type="compositionally biased region" description="Polar residues" evidence="1">
    <location>
        <begin position="99"/>
        <end position="113"/>
    </location>
</feature>
<feature type="region of interest" description="Disordered" evidence="1">
    <location>
        <begin position="99"/>
        <end position="137"/>
    </location>
</feature>
<evidence type="ECO:0000256" key="1">
    <source>
        <dbReference type="SAM" id="MobiDB-lite"/>
    </source>
</evidence>
<dbReference type="EMBL" id="AESD01000731">
    <property type="protein sequence ID" value="EHJ10356.1"/>
    <property type="molecule type" value="Genomic_DNA"/>
</dbReference>
<dbReference type="RefSeq" id="WP_007312720.1">
    <property type="nucleotide sequence ID" value="NZ_AESD01000731.1"/>
</dbReference>
<evidence type="ECO:0000313" key="2">
    <source>
        <dbReference type="EMBL" id="EHJ10356.1"/>
    </source>
</evidence>
<proteinExistence type="predicted"/>
<dbReference type="AlphaFoldDB" id="G5JBV0"/>
<name>G5JBV0_CROWT</name>
<feature type="compositionally biased region" description="Low complexity" evidence="1">
    <location>
        <begin position="117"/>
        <end position="137"/>
    </location>
</feature>
<gene>
    <name evidence="2" type="ORF">CWATWH0003_4914</name>
</gene>
<dbReference type="Proteomes" id="UP000003477">
    <property type="component" value="Unassembled WGS sequence"/>
</dbReference>
<evidence type="ECO:0000313" key="3">
    <source>
        <dbReference type="Proteomes" id="UP000003477"/>
    </source>
</evidence>